<sequence>MECMIRYFLYLCGVEAISI</sequence>
<evidence type="ECO:0000313" key="1">
    <source>
        <dbReference type="EMBL" id="JAH80432.1"/>
    </source>
</evidence>
<proteinExistence type="predicted"/>
<dbReference type="AlphaFoldDB" id="A0A0E9VR01"/>
<dbReference type="EMBL" id="GBXM01028145">
    <property type="protein sequence ID" value="JAH80432.1"/>
    <property type="molecule type" value="Transcribed_RNA"/>
</dbReference>
<protein>
    <submittedName>
        <fullName evidence="1">Uncharacterized protein</fullName>
    </submittedName>
</protein>
<accession>A0A0E9VR01</accession>
<reference evidence="1" key="2">
    <citation type="journal article" date="2015" name="Fish Shellfish Immunol.">
        <title>Early steps in the European eel (Anguilla anguilla)-Vibrio vulnificus interaction in the gills: Role of the RtxA13 toxin.</title>
        <authorList>
            <person name="Callol A."/>
            <person name="Pajuelo D."/>
            <person name="Ebbesson L."/>
            <person name="Teles M."/>
            <person name="MacKenzie S."/>
            <person name="Amaro C."/>
        </authorList>
    </citation>
    <scope>NUCLEOTIDE SEQUENCE</scope>
</reference>
<organism evidence="1">
    <name type="scientific">Anguilla anguilla</name>
    <name type="common">European freshwater eel</name>
    <name type="synonym">Muraena anguilla</name>
    <dbReference type="NCBI Taxonomy" id="7936"/>
    <lineage>
        <taxon>Eukaryota</taxon>
        <taxon>Metazoa</taxon>
        <taxon>Chordata</taxon>
        <taxon>Craniata</taxon>
        <taxon>Vertebrata</taxon>
        <taxon>Euteleostomi</taxon>
        <taxon>Actinopterygii</taxon>
        <taxon>Neopterygii</taxon>
        <taxon>Teleostei</taxon>
        <taxon>Anguilliformes</taxon>
        <taxon>Anguillidae</taxon>
        <taxon>Anguilla</taxon>
    </lineage>
</organism>
<reference evidence="1" key="1">
    <citation type="submission" date="2014-11" db="EMBL/GenBank/DDBJ databases">
        <authorList>
            <person name="Amaro Gonzalez C."/>
        </authorList>
    </citation>
    <scope>NUCLEOTIDE SEQUENCE</scope>
</reference>
<name>A0A0E9VR01_ANGAN</name>